<keyword evidence="3" id="KW-1185">Reference proteome</keyword>
<dbReference type="STRING" id="1635173.WH52_01265"/>
<dbReference type="EMBL" id="LAPZ01000001">
    <property type="protein sequence ID" value="OSY89301.1"/>
    <property type="molecule type" value="Genomic_DNA"/>
</dbReference>
<name>A0A1Y2PH27_9FLAO</name>
<reference evidence="2 3" key="1">
    <citation type="submission" date="2015-03" db="EMBL/GenBank/DDBJ databases">
        <title>Genome sequence of Tenacibaculum sp. S2-2, isolated from intestinal microbiota of sea cucumber, Apostichopus japonicas.</title>
        <authorList>
            <person name="Shao Z."/>
            <person name="Wang L."/>
            <person name="Li X."/>
        </authorList>
    </citation>
    <scope>NUCLEOTIDE SEQUENCE [LARGE SCALE GENOMIC DNA]</scope>
    <source>
        <strain evidence="2 3">S2-2</strain>
    </source>
</reference>
<dbReference type="AlphaFoldDB" id="A0A1Y2PH27"/>
<comment type="caution">
    <text evidence="2">The sequence shown here is derived from an EMBL/GenBank/DDBJ whole genome shotgun (WGS) entry which is preliminary data.</text>
</comment>
<dbReference type="RefSeq" id="WP_086029106.1">
    <property type="nucleotide sequence ID" value="NZ_LAPZ01000001.1"/>
</dbReference>
<proteinExistence type="predicted"/>
<dbReference type="Gene3D" id="1.20.1600.10">
    <property type="entry name" value="Outer membrane efflux proteins (OEP)"/>
    <property type="match status" value="1"/>
</dbReference>
<keyword evidence="1" id="KW-0732">Signal</keyword>
<evidence type="ECO:0000313" key="2">
    <source>
        <dbReference type="EMBL" id="OSY89301.1"/>
    </source>
</evidence>
<feature type="signal peptide" evidence="1">
    <location>
        <begin position="1"/>
        <end position="20"/>
    </location>
</feature>
<dbReference type="GO" id="GO:0015562">
    <property type="term" value="F:efflux transmembrane transporter activity"/>
    <property type="evidence" value="ECO:0007669"/>
    <property type="project" value="InterPro"/>
</dbReference>
<dbReference type="SUPFAM" id="SSF56954">
    <property type="entry name" value="Outer membrane efflux proteins (OEP)"/>
    <property type="match status" value="1"/>
</dbReference>
<evidence type="ECO:0000313" key="3">
    <source>
        <dbReference type="Proteomes" id="UP000194221"/>
    </source>
</evidence>
<sequence>MNKRIAFTLCGCLFYMFMTAQETHFNSLFKQIEQNNKELKAFKSFTESEKLKTKSTNNLSDPEVIGYYLPFASQSNASDYTEFEISQSFEFPTVYAARKKWSNLKAEELDYKYNELKQSVLLKVNKLLVKVISLNKLKKIRENRHQKSKKVYEQILALYQKEQVGILELNKAKIAWMQVRFQVEKTELEQASLLKELANLNGGKSIEFNQNDYLEKSAIETFETLWNNKLTKDPLLNYYNAQENASLQQIKIAQQKTLPNLTLGYNNQGVSGNRISGIMGGISIPLWSTKNKVKAAKYKHQFQVDNKQSKVSNIEAKYFQLYNSYVLLHKKYTDYKNTMESLNSDELIYKAYELGEFSFMEYHLELDFYHKAMDEMLDMELELQLLKTELYKHTL</sequence>
<dbReference type="Proteomes" id="UP000194221">
    <property type="component" value="Unassembled WGS sequence"/>
</dbReference>
<dbReference type="OrthoDB" id="712316at2"/>
<organism evidence="2 3">
    <name type="scientific">Tenacibaculum holothuriorum</name>
    <dbReference type="NCBI Taxonomy" id="1635173"/>
    <lineage>
        <taxon>Bacteria</taxon>
        <taxon>Pseudomonadati</taxon>
        <taxon>Bacteroidota</taxon>
        <taxon>Flavobacteriia</taxon>
        <taxon>Flavobacteriales</taxon>
        <taxon>Flavobacteriaceae</taxon>
        <taxon>Tenacibaculum</taxon>
    </lineage>
</organism>
<feature type="chain" id="PRO_5011988344" evidence="1">
    <location>
        <begin position="21"/>
        <end position="395"/>
    </location>
</feature>
<gene>
    <name evidence="2" type="ORF">WH52_01265</name>
</gene>
<protein>
    <submittedName>
        <fullName evidence="2">Transporter</fullName>
    </submittedName>
</protein>
<dbReference type="InParanoid" id="A0A1Y2PH27"/>
<evidence type="ECO:0000256" key="1">
    <source>
        <dbReference type="SAM" id="SignalP"/>
    </source>
</evidence>
<accession>A0A1Y2PH27</accession>